<name>A0A6N2MWM7_SALVM</name>
<reference evidence="2" key="1">
    <citation type="submission" date="2019-03" db="EMBL/GenBank/DDBJ databases">
        <authorList>
            <person name="Mank J."/>
            <person name="Almeida P."/>
        </authorList>
    </citation>
    <scope>NUCLEOTIDE SEQUENCE</scope>
    <source>
        <strain evidence="2">78183</strain>
    </source>
</reference>
<gene>
    <name evidence="2" type="ORF">SVIM_LOCUS362642</name>
</gene>
<sequence length="112" mass="12285">MNAISATPTDPHSEEGGSSRILQEFPRRFPCNFIPALVEEVLVNSGRISGGLRRRAWPDFGAGGIKSRRAFYYSRPSTFNCGFSDGIRCISAGMNAPVSTRTMKCCKRPPLT</sequence>
<evidence type="ECO:0000313" key="2">
    <source>
        <dbReference type="EMBL" id="VFU52629.1"/>
    </source>
</evidence>
<feature type="region of interest" description="Disordered" evidence="1">
    <location>
        <begin position="1"/>
        <end position="21"/>
    </location>
</feature>
<evidence type="ECO:0000256" key="1">
    <source>
        <dbReference type="SAM" id="MobiDB-lite"/>
    </source>
</evidence>
<accession>A0A6N2MWM7</accession>
<organism evidence="2">
    <name type="scientific">Salix viminalis</name>
    <name type="common">Common osier</name>
    <name type="synonym">Basket willow</name>
    <dbReference type="NCBI Taxonomy" id="40686"/>
    <lineage>
        <taxon>Eukaryota</taxon>
        <taxon>Viridiplantae</taxon>
        <taxon>Streptophyta</taxon>
        <taxon>Embryophyta</taxon>
        <taxon>Tracheophyta</taxon>
        <taxon>Spermatophyta</taxon>
        <taxon>Magnoliopsida</taxon>
        <taxon>eudicotyledons</taxon>
        <taxon>Gunneridae</taxon>
        <taxon>Pentapetalae</taxon>
        <taxon>rosids</taxon>
        <taxon>fabids</taxon>
        <taxon>Malpighiales</taxon>
        <taxon>Salicaceae</taxon>
        <taxon>Saliceae</taxon>
        <taxon>Salix</taxon>
    </lineage>
</organism>
<feature type="compositionally biased region" description="Polar residues" evidence="1">
    <location>
        <begin position="1"/>
        <end position="10"/>
    </location>
</feature>
<dbReference type="EMBL" id="CAADRP010001803">
    <property type="protein sequence ID" value="VFU52629.1"/>
    <property type="molecule type" value="Genomic_DNA"/>
</dbReference>
<protein>
    <submittedName>
        <fullName evidence="2">Uncharacterized protein</fullName>
    </submittedName>
</protein>
<dbReference type="AlphaFoldDB" id="A0A6N2MWM7"/>
<proteinExistence type="predicted"/>